<feature type="compositionally biased region" description="Polar residues" evidence="3">
    <location>
        <begin position="735"/>
        <end position="753"/>
    </location>
</feature>
<dbReference type="InterPro" id="IPR023578">
    <property type="entry name" value="Ras_GEF_dom_sf"/>
</dbReference>
<dbReference type="GO" id="GO:0005886">
    <property type="term" value="C:plasma membrane"/>
    <property type="evidence" value="ECO:0007669"/>
    <property type="project" value="TreeGrafter"/>
</dbReference>
<dbReference type="CDD" id="cd06224">
    <property type="entry name" value="REM"/>
    <property type="match status" value="1"/>
</dbReference>
<accession>A0A1Y1ZSQ0</accession>
<dbReference type="OrthoDB" id="10254377at2759"/>
<dbReference type="EMBL" id="MCFA01000043">
    <property type="protein sequence ID" value="ORY13269.1"/>
    <property type="molecule type" value="Genomic_DNA"/>
</dbReference>
<feature type="compositionally biased region" description="Polar residues" evidence="3">
    <location>
        <begin position="252"/>
        <end position="262"/>
    </location>
</feature>
<evidence type="ECO:0000313" key="7">
    <source>
        <dbReference type="Proteomes" id="UP000193144"/>
    </source>
</evidence>
<feature type="region of interest" description="Disordered" evidence="3">
    <location>
        <begin position="609"/>
        <end position="676"/>
    </location>
</feature>
<dbReference type="InterPro" id="IPR000651">
    <property type="entry name" value="Ras-like_Gua-exchang_fac_N"/>
</dbReference>
<feature type="domain" description="Ras-GEF" evidence="4">
    <location>
        <begin position="1142"/>
        <end position="1390"/>
    </location>
</feature>
<evidence type="ECO:0000256" key="1">
    <source>
        <dbReference type="ARBA" id="ARBA00022658"/>
    </source>
</evidence>
<feature type="region of interest" description="Disordered" evidence="3">
    <location>
        <begin position="915"/>
        <end position="979"/>
    </location>
</feature>
<feature type="region of interest" description="Disordered" evidence="3">
    <location>
        <begin position="309"/>
        <end position="328"/>
    </location>
</feature>
<feature type="compositionally biased region" description="Polar residues" evidence="3">
    <location>
        <begin position="938"/>
        <end position="953"/>
    </location>
</feature>
<sequence>MGVPLQPSTAPSSARVSKVPIGPQLYDALTVNPDDHSVVRFSATGDILAATPSRLVAHITSPSFLDYELLSDFFLTFRSFLSSRDLVAYLISRLRWAVDRQDDFGRIVRVRTFVALRHWILNYFVDDFVPLYELRIYFCELVNGLYQDLKARGDGGGGDIKIVGELKKCWRRTCALYWDSEDGFGKDLADDDLLPGGQAGSHSQASFEEIPPLPSTPPRRTARNTKVETIGSNPSDQFASKHMDWAQRARHTPQNSFSSPYIPSQDYEGTQVPLSPASEQKANDAPLYPHPVPHPIPARVAVSPQYSVSIKRPNNRPSHAHKRSGSFSDALRDHRAPLSIPKSAAPDAAISAVSKMPGTLVRGALFQPGSPYIDVKNGGLRHTRSHLDLEQVDVSGDMHVRPGHPTNPGMKKLFGSVRRALSSKQPSASAPHLPGMVHQSHHVSPARISNPATVSTVSGGVHKRRHARPRPQVRIDLLALKVAESYKEAVTQELGNGEQHGLVPRLSGFEFEFDKRDTPTSEDHLKAPNSQDPRVQSAVTAGSRSILIMDDTGAPPIPLMSGALPAPETEVDPPRDETALPIQGNTSIDNQPTETQNALGIRHSDLYKEPESEATSEWRPTSRGSVQRSFVPQRRSLSEGPEHLHSFRRRGSTKASMARSGSLRRHASYNSGLSRHGRAISNATTIRSIQTMSSDNDPFFLDHHPPGPSRQLRRRPGGDLRAVDNVQDLEHIQRPHSTGSVSNRTHSVTNSVILHSHRYVPPTNEPESADPTPPLGDEDMEPQSKRISLVATHSSQPNLRPSFEVEVAKLAALPDDIDDDGGIESALMKLEGRYEKRSPDPSPTITVQPEVYVPRGAPVDDYSGQSSIRSGQDSSYTLGQTHTDDALHRPLALPEGEGQGMYRLSGENFNRRVPGFSSAAGSEDSYSSTPLLDRGLSDITTSQRSPVQGSMRSSAKVAPLKPSNATMRQQDESTPQIRSPNSSIEYVIETDSMKRIPRDGTLPRSSVRESFLLDEDEDLSDMADDDSGMVARSDGTSHGVRSFFDDEPATIENEKDSLPMHPMRHPPTPPLTANRLNDSLNQVETTFQRGLPTPGYSPTSRMNNQPFGRTSQPMEAAIELQELKKDSTPPPPAHLPFVLAYDSETLAQQFTIVEKDALDEIDWKELIELRWKQSSPQIRDWVQYLRTQEARGVDVVIARFNLVVKWTVSEIVLTDALEERARCIVKYIHIASHARRLRNYATMYQITIALLSTDVSRLKRTWALVPATEQQTMRNLEALVQPLRNFHNLRVEMETATTEEGCIPFIGIYTRDLIYNAQKPAFIDAPPVDGERLVNFERHHTAAMIVKSLLRLLEASSKYAFRAEPNIISKCLWMAALSDDELTKLSRKLE</sequence>
<dbReference type="InterPro" id="IPR001895">
    <property type="entry name" value="RASGEF_cat_dom"/>
</dbReference>
<organism evidence="6 7">
    <name type="scientific">Clohesyomyces aquaticus</name>
    <dbReference type="NCBI Taxonomy" id="1231657"/>
    <lineage>
        <taxon>Eukaryota</taxon>
        <taxon>Fungi</taxon>
        <taxon>Dikarya</taxon>
        <taxon>Ascomycota</taxon>
        <taxon>Pezizomycotina</taxon>
        <taxon>Dothideomycetes</taxon>
        <taxon>Pleosporomycetidae</taxon>
        <taxon>Pleosporales</taxon>
        <taxon>Lindgomycetaceae</taxon>
        <taxon>Clohesyomyces</taxon>
    </lineage>
</organism>
<dbReference type="InterPro" id="IPR008937">
    <property type="entry name" value="Ras-like_GEF"/>
</dbReference>
<feature type="compositionally biased region" description="Basic and acidic residues" evidence="3">
    <location>
        <begin position="636"/>
        <end position="645"/>
    </location>
</feature>
<evidence type="ECO:0000259" key="4">
    <source>
        <dbReference type="PROSITE" id="PS50009"/>
    </source>
</evidence>
<dbReference type="SUPFAM" id="SSF48366">
    <property type="entry name" value="Ras GEF"/>
    <property type="match status" value="1"/>
</dbReference>
<dbReference type="PANTHER" id="PTHR23113">
    <property type="entry name" value="GUANINE NUCLEOTIDE EXCHANGE FACTOR"/>
    <property type="match status" value="1"/>
</dbReference>
<keyword evidence="7" id="KW-1185">Reference proteome</keyword>
<dbReference type="Pfam" id="PF00617">
    <property type="entry name" value="RasGEF"/>
    <property type="match status" value="1"/>
</dbReference>
<feature type="compositionally biased region" description="Low complexity" evidence="3">
    <location>
        <begin position="917"/>
        <end position="928"/>
    </location>
</feature>
<dbReference type="Gene3D" id="1.10.840.10">
    <property type="entry name" value="Ras guanine-nucleotide exchange factors catalytic domain"/>
    <property type="match status" value="1"/>
</dbReference>
<feature type="compositionally biased region" description="Polar residues" evidence="3">
    <location>
        <begin position="963"/>
        <end position="979"/>
    </location>
</feature>
<comment type="caution">
    <text evidence="6">The sequence shown here is derived from an EMBL/GenBank/DDBJ whole genome shotgun (WGS) entry which is preliminary data.</text>
</comment>
<dbReference type="STRING" id="1231657.A0A1Y1ZSQ0"/>
<feature type="compositionally biased region" description="Polar residues" evidence="3">
    <location>
        <begin position="863"/>
        <end position="874"/>
    </location>
</feature>
<evidence type="ECO:0000256" key="2">
    <source>
        <dbReference type="PROSITE-ProRule" id="PRU00168"/>
    </source>
</evidence>
<dbReference type="SMART" id="SM00229">
    <property type="entry name" value="RasGEFN"/>
    <property type="match status" value="1"/>
</dbReference>
<dbReference type="GO" id="GO:0007265">
    <property type="term" value="P:Ras protein signal transduction"/>
    <property type="evidence" value="ECO:0007669"/>
    <property type="project" value="TreeGrafter"/>
</dbReference>
<dbReference type="Pfam" id="PF00618">
    <property type="entry name" value="RasGEF_N"/>
    <property type="match status" value="1"/>
</dbReference>
<dbReference type="SMART" id="SM00147">
    <property type="entry name" value="RasGEF"/>
    <property type="match status" value="1"/>
</dbReference>
<feature type="region of interest" description="Disordered" evidence="3">
    <location>
        <begin position="694"/>
        <end position="782"/>
    </location>
</feature>
<feature type="compositionally biased region" description="Basic and acidic residues" evidence="3">
    <location>
        <begin position="515"/>
        <end position="526"/>
    </location>
</feature>
<evidence type="ECO:0000259" key="5">
    <source>
        <dbReference type="PROSITE" id="PS50212"/>
    </source>
</evidence>
<dbReference type="Gene3D" id="1.20.870.10">
    <property type="entry name" value="Son of sevenless (SoS) protein Chain: S domain 1"/>
    <property type="match status" value="1"/>
</dbReference>
<dbReference type="Proteomes" id="UP000193144">
    <property type="component" value="Unassembled WGS sequence"/>
</dbReference>
<protein>
    <submittedName>
        <fullName evidence="6">Ras guanine nucleotide exchange factor domain-containing protein</fullName>
    </submittedName>
</protein>
<feature type="compositionally biased region" description="Polar residues" evidence="3">
    <location>
        <begin position="613"/>
        <end position="630"/>
    </location>
</feature>
<feature type="compositionally biased region" description="Basic and acidic residues" evidence="3">
    <location>
        <begin position="716"/>
        <end position="733"/>
    </location>
</feature>
<evidence type="ECO:0000313" key="6">
    <source>
        <dbReference type="EMBL" id="ORY13269.1"/>
    </source>
</evidence>
<reference evidence="6 7" key="1">
    <citation type="submission" date="2016-07" db="EMBL/GenBank/DDBJ databases">
        <title>Pervasive Adenine N6-methylation of Active Genes in Fungi.</title>
        <authorList>
            <consortium name="DOE Joint Genome Institute"/>
            <person name="Mondo S.J."/>
            <person name="Dannebaum R.O."/>
            <person name="Kuo R.C."/>
            <person name="Labutti K."/>
            <person name="Haridas S."/>
            <person name="Kuo A."/>
            <person name="Salamov A."/>
            <person name="Ahrendt S.R."/>
            <person name="Lipzen A."/>
            <person name="Sullivan W."/>
            <person name="Andreopoulos W.B."/>
            <person name="Clum A."/>
            <person name="Lindquist E."/>
            <person name="Daum C."/>
            <person name="Ramamoorthy G.K."/>
            <person name="Gryganskyi A."/>
            <person name="Culley D."/>
            <person name="Magnuson J.K."/>
            <person name="James T.Y."/>
            <person name="O'Malley M.A."/>
            <person name="Stajich J.E."/>
            <person name="Spatafora J.W."/>
            <person name="Visel A."/>
            <person name="Grigoriev I.V."/>
        </authorList>
    </citation>
    <scope>NUCLEOTIDE SEQUENCE [LARGE SCALE GENOMIC DNA]</scope>
    <source>
        <strain evidence="6 7">CBS 115471</strain>
    </source>
</reference>
<gene>
    <name evidence="6" type="ORF">BCR34DRAFT_272640</name>
</gene>
<dbReference type="InterPro" id="IPR036964">
    <property type="entry name" value="RASGEF_cat_dom_sf"/>
</dbReference>
<dbReference type="GO" id="GO:0005085">
    <property type="term" value="F:guanyl-nucleotide exchange factor activity"/>
    <property type="evidence" value="ECO:0007669"/>
    <property type="project" value="UniProtKB-KW"/>
</dbReference>
<feature type="region of interest" description="Disordered" evidence="3">
    <location>
        <begin position="855"/>
        <end position="874"/>
    </location>
</feature>
<keyword evidence="1 2" id="KW-0344">Guanine-nucleotide releasing factor</keyword>
<proteinExistence type="predicted"/>
<name>A0A1Y1ZSQ0_9PLEO</name>
<evidence type="ECO:0000256" key="3">
    <source>
        <dbReference type="SAM" id="MobiDB-lite"/>
    </source>
</evidence>
<feature type="domain" description="N-terminal Ras-GEF" evidence="5">
    <location>
        <begin position="43"/>
        <end position="167"/>
    </location>
</feature>
<feature type="region of interest" description="Disordered" evidence="3">
    <location>
        <begin position="189"/>
        <end position="298"/>
    </location>
</feature>
<feature type="region of interest" description="Disordered" evidence="3">
    <location>
        <begin position="515"/>
        <end position="536"/>
    </location>
</feature>
<dbReference type="PROSITE" id="PS50212">
    <property type="entry name" value="RASGEF_NTER"/>
    <property type="match status" value="1"/>
</dbReference>
<dbReference type="PROSITE" id="PS50009">
    <property type="entry name" value="RASGEF_CAT"/>
    <property type="match status" value="1"/>
</dbReference>
<dbReference type="PANTHER" id="PTHR23113:SF363">
    <property type="entry name" value="PROTEIN SON OF SEVENLESS"/>
    <property type="match status" value="1"/>
</dbReference>